<sequence length="163" mass="17950">MSTVNNTTAWHTIREASLISGLPESTLRYYEQVGIIPPIARDPSSGHRAYSNADIERLTTISCLASTGMPLDAMREYLANATEGAAGARRQMELLDAQALRLAARAEVIRMQQAYVSFKTLYWRAIAEGRDDDARRLLEENSDIVDKVKHLQAEGKASGGVGR</sequence>
<reference evidence="3 4" key="1">
    <citation type="journal article" date="2017" name="BMC Genomics">
        <title>Comparative genomic and phylogenomic analyses of the Bifidobacteriaceae family.</title>
        <authorList>
            <person name="Lugli G.A."/>
            <person name="Milani C."/>
            <person name="Turroni F."/>
            <person name="Duranti S."/>
            <person name="Mancabelli L."/>
            <person name="Mangifesta M."/>
            <person name="Ferrario C."/>
            <person name="Modesto M."/>
            <person name="Mattarelli P."/>
            <person name="Jiri K."/>
            <person name="van Sinderen D."/>
            <person name="Ventura M."/>
        </authorList>
    </citation>
    <scope>NUCLEOTIDE SEQUENCE [LARGE SCALE GENOMIC DNA]</scope>
    <source>
        <strain evidence="3 4">DSM 100201</strain>
    </source>
</reference>
<dbReference type="GO" id="GO:0003700">
    <property type="term" value="F:DNA-binding transcription factor activity"/>
    <property type="evidence" value="ECO:0007669"/>
    <property type="project" value="InterPro"/>
</dbReference>
<keyword evidence="4" id="KW-1185">Reference proteome</keyword>
<dbReference type="PANTHER" id="PTHR30204:SF98">
    <property type="entry name" value="HTH-TYPE TRANSCRIPTIONAL REGULATOR ADHR"/>
    <property type="match status" value="1"/>
</dbReference>
<dbReference type="PANTHER" id="PTHR30204">
    <property type="entry name" value="REDOX-CYCLING DRUG-SENSING TRANSCRIPTIONAL ACTIVATOR SOXR"/>
    <property type="match status" value="1"/>
</dbReference>
<dbReference type="Gene3D" id="1.10.1660.10">
    <property type="match status" value="1"/>
</dbReference>
<evidence type="ECO:0000256" key="1">
    <source>
        <dbReference type="ARBA" id="ARBA00023125"/>
    </source>
</evidence>
<dbReference type="SMART" id="SM00422">
    <property type="entry name" value="HTH_MERR"/>
    <property type="match status" value="1"/>
</dbReference>
<dbReference type="EMBL" id="MWWV01000002">
    <property type="protein sequence ID" value="OZG59107.1"/>
    <property type="molecule type" value="Genomic_DNA"/>
</dbReference>
<dbReference type="SUPFAM" id="SSF46955">
    <property type="entry name" value="Putative DNA-binding domain"/>
    <property type="match status" value="1"/>
</dbReference>
<dbReference type="AlphaFoldDB" id="A0A261FIX1"/>
<dbReference type="InterPro" id="IPR000551">
    <property type="entry name" value="MerR-type_HTH_dom"/>
</dbReference>
<dbReference type="InterPro" id="IPR009061">
    <property type="entry name" value="DNA-bd_dom_put_sf"/>
</dbReference>
<feature type="domain" description="HTH merR-type" evidence="2">
    <location>
        <begin position="10"/>
        <end position="80"/>
    </location>
</feature>
<dbReference type="PROSITE" id="PS50937">
    <property type="entry name" value="HTH_MERR_2"/>
    <property type="match status" value="1"/>
</dbReference>
<evidence type="ECO:0000313" key="3">
    <source>
        <dbReference type="EMBL" id="OZG59107.1"/>
    </source>
</evidence>
<dbReference type="InterPro" id="IPR047057">
    <property type="entry name" value="MerR_fam"/>
</dbReference>
<evidence type="ECO:0000313" key="4">
    <source>
        <dbReference type="Proteomes" id="UP000216444"/>
    </source>
</evidence>
<keyword evidence="1" id="KW-0238">DNA-binding</keyword>
<organism evidence="3 4">
    <name type="scientific">Bifidobacterium tissieri</name>
    <dbReference type="NCBI Taxonomy" id="1630162"/>
    <lineage>
        <taxon>Bacteria</taxon>
        <taxon>Bacillati</taxon>
        <taxon>Actinomycetota</taxon>
        <taxon>Actinomycetes</taxon>
        <taxon>Bifidobacteriales</taxon>
        <taxon>Bifidobacteriaceae</taxon>
        <taxon>Bifidobacterium</taxon>
    </lineage>
</organism>
<evidence type="ECO:0000259" key="2">
    <source>
        <dbReference type="PROSITE" id="PS50937"/>
    </source>
</evidence>
<protein>
    <submittedName>
        <fullName evidence="3">Transcriptional regulator, MerR family</fullName>
    </submittedName>
</protein>
<proteinExistence type="predicted"/>
<dbReference type="GO" id="GO:0003677">
    <property type="term" value="F:DNA binding"/>
    <property type="evidence" value="ECO:0007669"/>
    <property type="project" value="UniProtKB-KW"/>
</dbReference>
<dbReference type="Proteomes" id="UP000216444">
    <property type="component" value="Unassembled WGS sequence"/>
</dbReference>
<name>A0A261FIX1_9BIFI</name>
<comment type="caution">
    <text evidence="3">The sequence shown here is derived from an EMBL/GenBank/DDBJ whole genome shotgun (WGS) entry which is preliminary data.</text>
</comment>
<dbReference type="Pfam" id="PF13411">
    <property type="entry name" value="MerR_1"/>
    <property type="match status" value="1"/>
</dbReference>
<accession>A0A261FIX1</accession>
<gene>
    <name evidence="3" type="ORF">BTIS_0260</name>
</gene>